<keyword evidence="2 4" id="KW-0238">DNA-binding</keyword>
<dbReference type="GO" id="GO:0000976">
    <property type="term" value="F:transcription cis-regulatory region binding"/>
    <property type="evidence" value="ECO:0007669"/>
    <property type="project" value="TreeGrafter"/>
</dbReference>
<feature type="domain" description="HTH tetR-type" evidence="5">
    <location>
        <begin position="15"/>
        <end position="75"/>
    </location>
</feature>
<dbReference type="SUPFAM" id="SSF46689">
    <property type="entry name" value="Homeodomain-like"/>
    <property type="match status" value="1"/>
</dbReference>
<feature type="DNA-binding region" description="H-T-H motif" evidence="4">
    <location>
        <begin position="38"/>
        <end position="57"/>
    </location>
</feature>
<dbReference type="InterPro" id="IPR001647">
    <property type="entry name" value="HTH_TetR"/>
</dbReference>
<dbReference type="Pfam" id="PF00440">
    <property type="entry name" value="TetR_N"/>
    <property type="match status" value="1"/>
</dbReference>
<dbReference type="Pfam" id="PF17920">
    <property type="entry name" value="TetR_C_16"/>
    <property type="match status" value="1"/>
</dbReference>
<dbReference type="AlphaFoldDB" id="A0A561WW23"/>
<dbReference type="InterPro" id="IPR009057">
    <property type="entry name" value="Homeodomain-like_sf"/>
</dbReference>
<dbReference type="InterPro" id="IPR023772">
    <property type="entry name" value="DNA-bd_HTH_TetR-type_CS"/>
</dbReference>
<protein>
    <submittedName>
        <fullName evidence="6">TetR family transcriptional regulator</fullName>
    </submittedName>
</protein>
<dbReference type="OrthoDB" id="4726108at2"/>
<dbReference type="EMBL" id="VIXA01000001">
    <property type="protein sequence ID" value="TWG28060.1"/>
    <property type="molecule type" value="Genomic_DNA"/>
</dbReference>
<evidence type="ECO:0000259" key="5">
    <source>
        <dbReference type="PROSITE" id="PS50977"/>
    </source>
</evidence>
<gene>
    <name evidence="6" type="ORF">FHX75_111211</name>
</gene>
<comment type="caution">
    <text evidence="6">The sequence shown here is derived from an EMBL/GenBank/DDBJ whole genome shotgun (WGS) entry which is preliminary data.</text>
</comment>
<dbReference type="PROSITE" id="PS01081">
    <property type="entry name" value="HTH_TETR_1"/>
    <property type="match status" value="1"/>
</dbReference>
<accession>A0A561WW23</accession>
<reference evidence="6 7" key="1">
    <citation type="submission" date="2019-06" db="EMBL/GenBank/DDBJ databases">
        <title>Sequencing the genomes of 1000 actinobacteria strains.</title>
        <authorList>
            <person name="Klenk H.-P."/>
        </authorList>
    </citation>
    <scope>NUCLEOTIDE SEQUENCE [LARGE SCALE GENOMIC DNA]</scope>
    <source>
        <strain evidence="6 7">DSM 102131</strain>
    </source>
</reference>
<organism evidence="6 7">
    <name type="scientific">Micromonospora palomenae</name>
    <dbReference type="NCBI Taxonomy" id="1461247"/>
    <lineage>
        <taxon>Bacteria</taxon>
        <taxon>Bacillati</taxon>
        <taxon>Actinomycetota</taxon>
        <taxon>Actinomycetes</taxon>
        <taxon>Micromonosporales</taxon>
        <taxon>Micromonosporaceae</taxon>
        <taxon>Micromonospora</taxon>
    </lineage>
</organism>
<evidence type="ECO:0000256" key="3">
    <source>
        <dbReference type="ARBA" id="ARBA00023163"/>
    </source>
</evidence>
<evidence type="ECO:0000256" key="1">
    <source>
        <dbReference type="ARBA" id="ARBA00023015"/>
    </source>
</evidence>
<dbReference type="InterPro" id="IPR050109">
    <property type="entry name" value="HTH-type_TetR-like_transc_reg"/>
</dbReference>
<evidence type="ECO:0000256" key="4">
    <source>
        <dbReference type="PROSITE-ProRule" id="PRU00335"/>
    </source>
</evidence>
<dbReference type="Gene3D" id="1.10.10.60">
    <property type="entry name" value="Homeodomain-like"/>
    <property type="match status" value="1"/>
</dbReference>
<dbReference type="Proteomes" id="UP000319927">
    <property type="component" value="Unassembled WGS sequence"/>
</dbReference>
<dbReference type="InterPro" id="IPR036271">
    <property type="entry name" value="Tet_transcr_reg_TetR-rel_C_sf"/>
</dbReference>
<evidence type="ECO:0000313" key="6">
    <source>
        <dbReference type="EMBL" id="TWG28060.1"/>
    </source>
</evidence>
<dbReference type="PANTHER" id="PTHR30055:SF234">
    <property type="entry name" value="HTH-TYPE TRANSCRIPTIONAL REGULATOR BETI"/>
    <property type="match status" value="1"/>
</dbReference>
<evidence type="ECO:0000256" key="2">
    <source>
        <dbReference type="ARBA" id="ARBA00023125"/>
    </source>
</evidence>
<name>A0A561WW23_9ACTN</name>
<dbReference type="Gene3D" id="1.10.357.10">
    <property type="entry name" value="Tetracycline Repressor, domain 2"/>
    <property type="match status" value="1"/>
</dbReference>
<keyword evidence="7" id="KW-1185">Reference proteome</keyword>
<keyword evidence="1" id="KW-0805">Transcription regulation</keyword>
<dbReference type="PRINTS" id="PR00455">
    <property type="entry name" value="HTHTETR"/>
</dbReference>
<dbReference type="GO" id="GO:0003700">
    <property type="term" value="F:DNA-binding transcription factor activity"/>
    <property type="evidence" value="ECO:0007669"/>
    <property type="project" value="TreeGrafter"/>
</dbReference>
<dbReference type="SUPFAM" id="SSF48498">
    <property type="entry name" value="Tetracyclin repressor-like, C-terminal domain"/>
    <property type="match status" value="1"/>
</dbReference>
<dbReference type="InterPro" id="IPR041678">
    <property type="entry name" value="TetR_C_16"/>
</dbReference>
<proteinExistence type="predicted"/>
<sequence>MDADPTTRHRRRDAAATRAALLHAARSLMARHGVEGTSTRDVAAAAGVNQTLVYRYFGSKEKLFAEAACAGAESPNIVTKTPLAELPRALLDRALDLTQAEESGDLAALVGAANDEHVRAVLRDRIEKSFGALAARLDGPDADLRAELVAAILIGVGLLRHKIGTTATSTADRETLAIYVDRMMATLIRPSP</sequence>
<dbReference type="PANTHER" id="PTHR30055">
    <property type="entry name" value="HTH-TYPE TRANSCRIPTIONAL REGULATOR RUTR"/>
    <property type="match status" value="1"/>
</dbReference>
<dbReference type="PROSITE" id="PS50977">
    <property type="entry name" value="HTH_TETR_2"/>
    <property type="match status" value="1"/>
</dbReference>
<dbReference type="RefSeq" id="WP_154937047.1">
    <property type="nucleotide sequence ID" value="NZ_VIXA01000001.1"/>
</dbReference>
<evidence type="ECO:0000313" key="7">
    <source>
        <dbReference type="Proteomes" id="UP000319927"/>
    </source>
</evidence>
<keyword evidence="3" id="KW-0804">Transcription</keyword>